<organism evidence="10 11">
    <name type="scientific">Eremothecium sinecaudum</name>
    <dbReference type="NCBI Taxonomy" id="45286"/>
    <lineage>
        <taxon>Eukaryota</taxon>
        <taxon>Fungi</taxon>
        <taxon>Dikarya</taxon>
        <taxon>Ascomycota</taxon>
        <taxon>Saccharomycotina</taxon>
        <taxon>Saccharomycetes</taxon>
        <taxon>Saccharomycetales</taxon>
        <taxon>Saccharomycetaceae</taxon>
        <taxon>Eremothecium</taxon>
    </lineage>
</organism>
<dbReference type="AlphaFoldDB" id="A0A120K215"/>
<dbReference type="STRING" id="45286.A0A120K215"/>
<feature type="compositionally biased region" description="Polar residues" evidence="9">
    <location>
        <begin position="36"/>
        <end position="46"/>
    </location>
</feature>
<comment type="subcellular location">
    <subcellularLocation>
        <location evidence="1 8">Nucleus</location>
    </subcellularLocation>
</comment>
<feature type="compositionally biased region" description="Acidic residues" evidence="9">
    <location>
        <begin position="227"/>
        <end position="239"/>
    </location>
</feature>
<feature type="region of interest" description="Disordered" evidence="9">
    <location>
        <begin position="1"/>
        <end position="20"/>
    </location>
</feature>
<dbReference type="GO" id="GO:0006357">
    <property type="term" value="P:regulation of transcription by RNA polymerase II"/>
    <property type="evidence" value="ECO:0007669"/>
    <property type="project" value="InterPro"/>
</dbReference>
<dbReference type="OrthoDB" id="1929813at2759"/>
<evidence type="ECO:0000256" key="8">
    <source>
        <dbReference type="RuleBase" id="RU364141"/>
    </source>
</evidence>
<dbReference type="InterPro" id="IPR019258">
    <property type="entry name" value="Mediator_Med4"/>
</dbReference>
<dbReference type="GO" id="GO:0003712">
    <property type="term" value="F:transcription coregulator activity"/>
    <property type="evidence" value="ECO:0007669"/>
    <property type="project" value="InterPro"/>
</dbReference>
<evidence type="ECO:0000313" key="11">
    <source>
        <dbReference type="Proteomes" id="UP000243052"/>
    </source>
</evidence>
<evidence type="ECO:0000256" key="3">
    <source>
        <dbReference type="ARBA" id="ARBA00020629"/>
    </source>
</evidence>
<dbReference type="PANTHER" id="PTHR13208">
    <property type="entry name" value="MEDIATOR OF RNA POLYMERASE II TRANSCRIPTION SUBUNIT 4"/>
    <property type="match status" value="1"/>
</dbReference>
<feature type="region of interest" description="Disordered" evidence="9">
    <location>
        <begin position="27"/>
        <end position="46"/>
    </location>
</feature>
<feature type="region of interest" description="Disordered" evidence="9">
    <location>
        <begin position="227"/>
        <end position="306"/>
    </location>
</feature>
<accession>A0A120K215</accession>
<comment type="subunit">
    <text evidence="8">Component of the Mediator complex.</text>
</comment>
<evidence type="ECO:0000256" key="1">
    <source>
        <dbReference type="ARBA" id="ARBA00004123"/>
    </source>
</evidence>
<protein>
    <recommendedName>
        <fullName evidence="3 8">Mediator of RNA polymerase II transcription subunit 4</fullName>
    </recommendedName>
    <alternativeName>
        <fullName evidence="7 8">Mediator complex subunit 4</fullName>
    </alternativeName>
</protein>
<proteinExistence type="inferred from homology"/>
<gene>
    <name evidence="8" type="primary">MED4</name>
    <name evidence="10" type="ORF">AW171_hschr31986</name>
</gene>
<evidence type="ECO:0000313" key="10">
    <source>
        <dbReference type="EMBL" id="AMD20115.1"/>
    </source>
</evidence>
<dbReference type="RefSeq" id="XP_017987111.1">
    <property type="nucleotide sequence ID" value="XM_018131001.1"/>
</dbReference>
<comment type="function">
    <text evidence="8">Component of the Mediator complex, a coactivator involved in the regulated transcription of nearly all RNA polymerase II-dependent genes. Mediator functions as a bridge to convey information from gene-specific regulatory proteins to the basal RNA polymerase II transcription machinery. Mediator is recruited to promoters by direct interactions with regulatory proteins and serves as a scaffold for the assembly of a functional preinitiation complex with RNA polymerase II and the general transcription factors.</text>
</comment>
<evidence type="ECO:0000256" key="2">
    <source>
        <dbReference type="ARBA" id="ARBA00009626"/>
    </source>
</evidence>
<keyword evidence="11" id="KW-1185">Reference proteome</keyword>
<feature type="compositionally biased region" description="Polar residues" evidence="9">
    <location>
        <begin position="1"/>
        <end position="13"/>
    </location>
</feature>
<evidence type="ECO:0000256" key="6">
    <source>
        <dbReference type="ARBA" id="ARBA00023242"/>
    </source>
</evidence>
<dbReference type="Proteomes" id="UP000243052">
    <property type="component" value="Chromosome iii"/>
</dbReference>
<sequence length="306" mass="34660">MNPLQSVNKSNTPRAVPSALPIMASSSSLHSFSSSQQEPTSGEQSKLQKVEIYNDLCNYEEVLQRLVVSVDKFSPDVKAARELIEVDSKLYSDLAKFPEFDSIDSELKKLDEESKEIDDRTCKILGILNDCYNELNALPMVEQVIFEMETMKKQKEKINSKLLLEYAMKLAKFTRIPPAFNKDVIRPNNFIWPAEDAIRRGMLAVASLKSKELTRIPGKEDLTVGIDSEEQEHEEESQVNDDIQNKKEKNVEDSQPNNGSFEFSAINTAKNEVSRDPESEGREDGDASIDLDLDLFNPDEFCPFRP</sequence>
<keyword evidence="4 8" id="KW-0805">Transcription regulation</keyword>
<feature type="compositionally biased region" description="Polar residues" evidence="9">
    <location>
        <begin position="253"/>
        <end position="271"/>
    </location>
</feature>
<dbReference type="PANTHER" id="PTHR13208:SF2">
    <property type="entry name" value="MEDIATOR OF RNA POLYMERASE II TRANSCRIPTION SUBUNIT 4"/>
    <property type="match status" value="1"/>
</dbReference>
<dbReference type="EMBL" id="CP014243">
    <property type="protein sequence ID" value="AMD20115.1"/>
    <property type="molecule type" value="Genomic_DNA"/>
</dbReference>
<keyword evidence="6 8" id="KW-0539">Nucleus</keyword>
<evidence type="ECO:0000256" key="7">
    <source>
        <dbReference type="ARBA" id="ARBA00031257"/>
    </source>
</evidence>
<keyword evidence="8" id="KW-0010">Activator</keyword>
<name>A0A120K215_9SACH</name>
<feature type="compositionally biased region" description="Basic and acidic residues" evidence="9">
    <location>
        <begin position="272"/>
        <end position="285"/>
    </location>
</feature>
<comment type="similarity">
    <text evidence="2 8">Belongs to the Mediator complex subunit 4 family.</text>
</comment>
<evidence type="ECO:0000256" key="5">
    <source>
        <dbReference type="ARBA" id="ARBA00023163"/>
    </source>
</evidence>
<keyword evidence="5 8" id="KW-0804">Transcription</keyword>
<dbReference type="GO" id="GO:0070847">
    <property type="term" value="C:core mediator complex"/>
    <property type="evidence" value="ECO:0007669"/>
    <property type="project" value="TreeGrafter"/>
</dbReference>
<evidence type="ECO:0000256" key="9">
    <source>
        <dbReference type="SAM" id="MobiDB-lite"/>
    </source>
</evidence>
<feature type="compositionally biased region" description="Basic and acidic residues" evidence="9">
    <location>
        <begin position="243"/>
        <end position="252"/>
    </location>
</feature>
<dbReference type="GeneID" id="28723349"/>
<reference evidence="10 11" key="1">
    <citation type="submission" date="2016-01" db="EMBL/GenBank/DDBJ databases">
        <title>Genome sequence of the yeast Holleya sinecauda.</title>
        <authorList>
            <person name="Dietrich F.S."/>
        </authorList>
    </citation>
    <scope>NUCLEOTIDE SEQUENCE [LARGE SCALE GENOMIC DNA]</scope>
    <source>
        <strain evidence="10 11">ATCC 58844</strain>
    </source>
</reference>
<dbReference type="Pfam" id="PF10018">
    <property type="entry name" value="Med4"/>
    <property type="match status" value="1"/>
</dbReference>
<dbReference type="GO" id="GO:0016592">
    <property type="term" value="C:mediator complex"/>
    <property type="evidence" value="ECO:0007669"/>
    <property type="project" value="InterPro"/>
</dbReference>
<evidence type="ECO:0000256" key="4">
    <source>
        <dbReference type="ARBA" id="ARBA00023015"/>
    </source>
</evidence>